<evidence type="ECO:0000256" key="1">
    <source>
        <dbReference type="ARBA" id="ARBA00001974"/>
    </source>
</evidence>
<dbReference type="EC" id="1.14.13.-" evidence="8"/>
<evidence type="ECO:0000313" key="9">
    <source>
        <dbReference type="Proteomes" id="UP001596138"/>
    </source>
</evidence>
<keyword evidence="3" id="KW-0285">Flavoprotein</keyword>
<evidence type="ECO:0000256" key="6">
    <source>
        <dbReference type="ARBA" id="ARBA00023002"/>
    </source>
</evidence>
<comment type="caution">
    <text evidence="8">The sequence shown here is derived from an EMBL/GenBank/DDBJ whole genome shotgun (WGS) entry which is preliminary data.</text>
</comment>
<dbReference type="GO" id="GO:0004497">
    <property type="term" value="F:monooxygenase activity"/>
    <property type="evidence" value="ECO:0007669"/>
    <property type="project" value="UniProtKB-KW"/>
</dbReference>
<organism evidence="8 9">
    <name type="scientific">Longivirga aurantiaca</name>
    <dbReference type="NCBI Taxonomy" id="1837743"/>
    <lineage>
        <taxon>Bacteria</taxon>
        <taxon>Bacillati</taxon>
        <taxon>Actinomycetota</taxon>
        <taxon>Actinomycetes</taxon>
        <taxon>Sporichthyales</taxon>
        <taxon>Sporichthyaceae</taxon>
        <taxon>Longivirga</taxon>
    </lineage>
</organism>
<evidence type="ECO:0000256" key="3">
    <source>
        <dbReference type="ARBA" id="ARBA00022630"/>
    </source>
</evidence>
<keyword evidence="9" id="KW-1185">Reference proteome</keyword>
<dbReference type="PANTHER" id="PTHR43098">
    <property type="entry name" value="L-ORNITHINE N(5)-MONOOXYGENASE-RELATED"/>
    <property type="match status" value="1"/>
</dbReference>
<evidence type="ECO:0000256" key="7">
    <source>
        <dbReference type="ARBA" id="ARBA00023033"/>
    </source>
</evidence>
<comment type="similarity">
    <text evidence="2">Belongs to the FAD-binding monooxygenase family.</text>
</comment>
<sequence length="546" mass="60951">MTGHDENLDLDVVVVGAGFSGLYMLHRLRGLGLRTRVIERAPSVGGTWYWNRYPGARCDIESIDYQYSFSEELLREWRWSERYAAQPEILAYLEHVADRFDLRRDITFSTSVTSAVYDEAAACWMVTTDAGEVLSARWCVMATGNLSVVQPPRIPGLDSFRGRWLHTGEWPTEPVDLAGKRVAVVGTGSSGIQAVPVIARTAAMVHVLQRTPNYSMPAHNRPLASEEIEEAVRTFAERRRICEWSDAGTPLAPPTTRAVDATPEERRARYEEGWKRGGISSLSFAFTDMFTDEVANGYAQDFAREQIRSIVHDPRTAELLSPTHHIGTKRTCTDTGYFETYNRDNVELVDVRTDPIVEITPDGIRTRDRQIDVDVIVFAIGFDAITGALAEIDLRGRDGVRLRDAWAEGPQTYLGLQTAGFPNLFLITGPGSPSVLSNMVVSIEQHVDWVADCIDRLRADGLDTIEPTLEAQQAWMRHVDELAQPTLYPRATSWYLGTNIPGKPRVFNVYVAGCGPYRQECDDVVAAGYRGFVRGRQGNESQRSGS</sequence>
<evidence type="ECO:0000256" key="5">
    <source>
        <dbReference type="ARBA" id="ARBA00022857"/>
    </source>
</evidence>
<dbReference type="InterPro" id="IPR050775">
    <property type="entry name" value="FAD-binding_Monooxygenases"/>
</dbReference>
<dbReference type="Proteomes" id="UP001596138">
    <property type="component" value="Unassembled WGS sequence"/>
</dbReference>
<accession>A0ABW1SVT8</accession>
<reference evidence="9" key="1">
    <citation type="journal article" date="2019" name="Int. J. Syst. Evol. Microbiol.">
        <title>The Global Catalogue of Microorganisms (GCM) 10K type strain sequencing project: providing services to taxonomists for standard genome sequencing and annotation.</title>
        <authorList>
            <consortium name="The Broad Institute Genomics Platform"/>
            <consortium name="The Broad Institute Genome Sequencing Center for Infectious Disease"/>
            <person name="Wu L."/>
            <person name="Ma J."/>
        </authorList>
    </citation>
    <scope>NUCLEOTIDE SEQUENCE [LARGE SCALE GENOMIC DNA]</scope>
    <source>
        <strain evidence="9">CGMCC 4.7317</strain>
    </source>
</reference>
<name>A0ABW1SVT8_9ACTN</name>
<keyword evidence="7 8" id="KW-0503">Monooxygenase</keyword>
<dbReference type="Gene3D" id="3.50.50.60">
    <property type="entry name" value="FAD/NAD(P)-binding domain"/>
    <property type="match status" value="2"/>
</dbReference>
<dbReference type="Pfam" id="PF13738">
    <property type="entry name" value="Pyr_redox_3"/>
    <property type="match status" value="1"/>
</dbReference>
<keyword evidence="5" id="KW-0521">NADP</keyword>
<dbReference type="SUPFAM" id="SSF51905">
    <property type="entry name" value="FAD/NAD(P)-binding domain"/>
    <property type="match status" value="3"/>
</dbReference>
<dbReference type="PANTHER" id="PTHR43098:SF3">
    <property type="entry name" value="L-ORNITHINE N(5)-MONOOXYGENASE-RELATED"/>
    <property type="match status" value="1"/>
</dbReference>
<comment type="cofactor">
    <cofactor evidence="1">
        <name>FAD</name>
        <dbReference type="ChEBI" id="CHEBI:57692"/>
    </cofactor>
</comment>
<keyword evidence="4" id="KW-0274">FAD</keyword>
<dbReference type="InterPro" id="IPR036188">
    <property type="entry name" value="FAD/NAD-bd_sf"/>
</dbReference>
<gene>
    <name evidence="8" type="ORF">ACFQGU_00720</name>
</gene>
<evidence type="ECO:0000256" key="4">
    <source>
        <dbReference type="ARBA" id="ARBA00022827"/>
    </source>
</evidence>
<dbReference type="EMBL" id="JBHSTI010000002">
    <property type="protein sequence ID" value="MFC6236384.1"/>
    <property type="molecule type" value="Genomic_DNA"/>
</dbReference>
<evidence type="ECO:0000313" key="8">
    <source>
        <dbReference type="EMBL" id="MFC6236384.1"/>
    </source>
</evidence>
<evidence type="ECO:0000256" key="2">
    <source>
        <dbReference type="ARBA" id="ARBA00010139"/>
    </source>
</evidence>
<dbReference type="RefSeq" id="WP_386763430.1">
    <property type="nucleotide sequence ID" value="NZ_JBHSTI010000002.1"/>
</dbReference>
<keyword evidence="6 8" id="KW-0560">Oxidoreductase</keyword>
<proteinExistence type="inferred from homology"/>
<protein>
    <submittedName>
        <fullName evidence="8">Flavin-containing monooxygenase</fullName>
        <ecNumber evidence="8">1.14.13.-</ecNumber>
    </submittedName>
</protein>
<dbReference type="PRINTS" id="PR00411">
    <property type="entry name" value="PNDRDTASEI"/>
</dbReference>